<dbReference type="CDD" id="cd11060">
    <property type="entry name" value="CYP57A1-like"/>
    <property type="match status" value="1"/>
</dbReference>
<comment type="cofactor">
    <cofactor evidence="1 4">
        <name>heme</name>
        <dbReference type="ChEBI" id="CHEBI:30413"/>
    </cofactor>
</comment>
<dbReference type="Gene3D" id="1.10.630.10">
    <property type="entry name" value="Cytochrome P450"/>
    <property type="match status" value="1"/>
</dbReference>
<accession>A0A4Z1NT85</accession>
<evidence type="ECO:0000256" key="3">
    <source>
        <dbReference type="ARBA" id="ARBA00023004"/>
    </source>
</evidence>
<dbReference type="EMBL" id="SNSC02000023">
    <property type="protein sequence ID" value="TID14180.1"/>
    <property type="molecule type" value="Genomic_DNA"/>
</dbReference>
<dbReference type="AlphaFoldDB" id="A0A4Z1NT85"/>
<dbReference type="SUPFAM" id="SSF48264">
    <property type="entry name" value="Cytochrome P450"/>
    <property type="match status" value="1"/>
</dbReference>
<keyword evidence="5" id="KW-0560">Oxidoreductase</keyword>
<evidence type="ECO:0000313" key="6">
    <source>
        <dbReference type="EMBL" id="TID14180.1"/>
    </source>
</evidence>
<organism evidence="6 7">
    <name type="scientific">Venturia nashicola</name>
    <dbReference type="NCBI Taxonomy" id="86259"/>
    <lineage>
        <taxon>Eukaryota</taxon>
        <taxon>Fungi</taxon>
        <taxon>Dikarya</taxon>
        <taxon>Ascomycota</taxon>
        <taxon>Pezizomycotina</taxon>
        <taxon>Dothideomycetes</taxon>
        <taxon>Pleosporomycetidae</taxon>
        <taxon>Venturiales</taxon>
        <taxon>Venturiaceae</taxon>
        <taxon>Venturia</taxon>
    </lineage>
</organism>
<dbReference type="PANTHER" id="PTHR24305">
    <property type="entry name" value="CYTOCHROME P450"/>
    <property type="match status" value="1"/>
</dbReference>
<dbReference type="PRINTS" id="PR00463">
    <property type="entry name" value="EP450I"/>
</dbReference>
<keyword evidence="7" id="KW-1185">Reference proteome</keyword>
<dbReference type="InterPro" id="IPR036396">
    <property type="entry name" value="Cyt_P450_sf"/>
</dbReference>
<dbReference type="Proteomes" id="UP000298493">
    <property type="component" value="Unassembled WGS sequence"/>
</dbReference>
<name>A0A4Z1NT85_9PEZI</name>
<dbReference type="InterPro" id="IPR050121">
    <property type="entry name" value="Cytochrome_P450_monoxygenase"/>
</dbReference>
<dbReference type="GO" id="GO:0016705">
    <property type="term" value="F:oxidoreductase activity, acting on paired donors, with incorporation or reduction of molecular oxygen"/>
    <property type="evidence" value="ECO:0007669"/>
    <property type="project" value="InterPro"/>
</dbReference>
<evidence type="ECO:0000256" key="2">
    <source>
        <dbReference type="ARBA" id="ARBA00022723"/>
    </source>
</evidence>
<feature type="binding site" description="axial binding residue" evidence="4">
    <location>
        <position position="324"/>
    </location>
    <ligand>
        <name>heme</name>
        <dbReference type="ChEBI" id="CHEBI:30413"/>
    </ligand>
    <ligandPart>
        <name>Fe</name>
        <dbReference type="ChEBI" id="CHEBI:18248"/>
    </ligandPart>
</feature>
<evidence type="ECO:0000256" key="4">
    <source>
        <dbReference type="PIRSR" id="PIRSR602401-1"/>
    </source>
</evidence>
<dbReference type="STRING" id="86259.A0A4Z1NT85"/>
<keyword evidence="3 4" id="KW-0408">Iron</keyword>
<dbReference type="PRINTS" id="PR00385">
    <property type="entry name" value="P450"/>
</dbReference>
<dbReference type="GO" id="GO:0004497">
    <property type="term" value="F:monooxygenase activity"/>
    <property type="evidence" value="ECO:0007669"/>
    <property type="project" value="UniProtKB-KW"/>
</dbReference>
<keyword evidence="5" id="KW-0503">Monooxygenase</keyword>
<keyword evidence="2 4" id="KW-0479">Metal-binding</keyword>
<keyword evidence="6" id="KW-0489">Methyltransferase</keyword>
<dbReference type="InterPro" id="IPR002401">
    <property type="entry name" value="Cyt_P450_E_grp-I"/>
</dbReference>
<gene>
    <name evidence="6" type="ORF">E6O75_ATG09259</name>
</gene>
<proteinExistence type="inferred from homology"/>
<sequence>MFTTPDSRLHASMRKPIAPAYTAAHLVQLEPFVDHCVSLLKKRFFEFSESQEYIDIGHWMQLFSLDAIGEISFGERFGCIETGKDPGNIIAVLESFLIYAGRVGVYPKLHPFLFRAKALLFPSTKNLSYVHDFGVAVVEARLDKVLSDDGISAMDTVSKLLAAHQANPERVTKDDVFASGFTNIVAGSDTTSISLAAVIYQLWRHPRVLERLRGELKGVSDPITYAEAMRIPYLEAVIKEALRVHPAAGLPIQRIVPKDGRAIAGRFFPAGTIVGINAWAAHSNRQVFGEDADVFNPDRWLGDPEIVKKRDAYFMTFGAGSRTCIGKHITHLEMIKLIPELVTNFDFEPETTEDWKTINVWFIKPIGWRCRIKALKKGH</sequence>
<protein>
    <submittedName>
        <fullName evidence="6">Pisatin demethylase</fullName>
    </submittedName>
</protein>
<dbReference type="Pfam" id="PF00067">
    <property type="entry name" value="p450"/>
    <property type="match status" value="1"/>
</dbReference>
<dbReference type="GO" id="GO:0032259">
    <property type="term" value="P:methylation"/>
    <property type="evidence" value="ECO:0007669"/>
    <property type="project" value="UniProtKB-KW"/>
</dbReference>
<evidence type="ECO:0000313" key="7">
    <source>
        <dbReference type="Proteomes" id="UP000298493"/>
    </source>
</evidence>
<dbReference type="GO" id="GO:0005506">
    <property type="term" value="F:iron ion binding"/>
    <property type="evidence" value="ECO:0007669"/>
    <property type="project" value="InterPro"/>
</dbReference>
<dbReference type="OrthoDB" id="3934656at2759"/>
<evidence type="ECO:0000256" key="1">
    <source>
        <dbReference type="ARBA" id="ARBA00001971"/>
    </source>
</evidence>
<evidence type="ECO:0000256" key="5">
    <source>
        <dbReference type="RuleBase" id="RU000461"/>
    </source>
</evidence>
<dbReference type="InterPro" id="IPR017972">
    <property type="entry name" value="Cyt_P450_CS"/>
</dbReference>
<dbReference type="GO" id="GO:0020037">
    <property type="term" value="F:heme binding"/>
    <property type="evidence" value="ECO:0007669"/>
    <property type="project" value="InterPro"/>
</dbReference>
<comment type="similarity">
    <text evidence="5">Belongs to the cytochrome P450 family.</text>
</comment>
<dbReference type="InterPro" id="IPR001128">
    <property type="entry name" value="Cyt_P450"/>
</dbReference>
<dbReference type="PANTHER" id="PTHR24305:SF190">
    <property type="entry name" value="P450, PUTATIVE (EUROFUNG)-RELATED"/>
    <property type="match status" value="1"/>
</dbReference>
<keyword evidence="4 5" id="KW-0349">Heme</keyword>
<reference evidence="6 7" key="1">
    <citation type="submission" date="2019-04" db="EMBL/GenBank/DDBJ databases">
        <title>High contiguity whole genome sequence and gene annotation resource for two Venturia nashicola isolates.</title>
        <authorList>
            <person name="Prokchorchik M."/>
            <person name="Won K."/>
            <person name="Lee Y."/>
            <person name="Choi E.D."/>
            <person name="Segonzac C."/>
            <person name="Sohn K.H."/>
        </authorList>
    </citation>
    <scope>NUCLEOTIDE SEQUENCE [LARGE SCALE GENOMIC DNA]</scope>
    <source>
        <strain evidence="6 7">PRI2</strain>
    </source>
</reference>
<comment type="caution">
    <text evidence="6">The sequence shown here is derived from an EMBL/GenBank/DDBJ whole genome shotgun (WGS) entry which is preliminary data.</text>
</comment>
<dbReference type="GO" id="GO:0008168">
    <property type="term" value="F:methyltransferase activity"/>
    <property type="evidence" value="ECO:0007669"/>
    <property type="project" value="UniProtKB-KW"/>
</dbReference>
<dbReference type="PROSITE" id="PS00086">
    <property type="entry name" value="CYTOCHROME_P450"/>
    <property type="match status" value="1"/>
</dbReference>
<keyword evidence="6" id="KW-0808">Transferase</keyword>